<evidence type="ECO:0000313" key="2">
    <source>
        <dbReference type="EnsemblMetazoa" id="ADIR000859-PA"/>
    </source>
</evidence>
<evidence type="ECO:0000313" key="3">
    <source>
        <dbReference type="Proteomes" id="UP000075884"/>
    </source>
</evidence>
<dbReference type="EnsemblMetazoa" id="ADIR000859-RA">
    <property type="protein sequence ID" value="ADIR000859-PA"/>
    <property type="gene ID" value="ADIR000859"/>
</dbReference>
<dbReference type="InterPro" id="IPR036412">
    <property type="entry name" value="HAD-like_sf"/>
</dbReference>
<sequence length="641" mass="71189">MATKKRALALIAPGTEEMELVITVDVLRRCEVDVTVALVQEGETGGDDLVARCSRAVNVKADTTLAAYVQQSGDLPDVVILPGGLEGARLMGRAAPVGELLRRQDQAGKLVAAICAAPTVLAAHGLLFAGRRLTSYPTFREQLTEAGYVWEDPAAGAPNGRVVRDGNLITSLGPATSFDFGLTIGAALVGQEVADKVAKGMLYNDNTAVRRQPSQSPMEMNNFRRNLSRFRLVTFDVTDTLLEYAVRPERHYAQVINSVLEPRLGLTLQERTIGAAFGRCFRTMRQQYPNFGCGHKPPQPGEEGWHWWWRTLVERVIVDAAAAGSNRPDLPGPLLSAIAEQLIADYTYDSRRVCWRQRPGVAAFLRQLRQPPTTVRTLGIVSNFDPRLEIILRNNGIAGGGAAVDFVLTSYEAGVEKPDAAIFAHALERANQLRTDGAPIEPHEALHVGNLCREDYEGARGAGWCALLVNAPQTEKNRAALATVPGEHVFVGLPELQRRLELDEPLNWKFSMRFYALSDLEIVQGRLVRRYCNNLTEALGLLKQQPEATMRTFSSIMEVLEYSFEYSFDDEEQYQEGRKKIHEYYVVYGVEISPDHLVKRVYDNLAKARDVLQQHSEGKIKIFADKQAAFDFYRKGSEVTF</sequence>
<dbReference type="SUPFAM" id="SSF56784">
    <property type="entry name" value="HAD-like"/>
    <property type="match status" value="1"/>
</dbReference>
<organism evidence="2 3">
    <name type="scientific">Anopheles dirus</name>
    <dbReference type="NCBI Taxonomy" id="7168"/>
    <lineage>
        <taxon>Eukaryota</taxon>
        <taxon>Metazoa</taxon>
        <taxon>Ecdysozoa</taxon>
        <taxon>Arthropoda</taxon>
        <taxon>Hexapoda</taxon>
        <taxon>Insecta</taxon>
        <taxon>Pterygota</taxon>
        <taxon>Neoptera</taxon>
        <taxon>Endopterygota</taxon>
        <taxon>Diptera</taxon>
        <taxon>Nematocera</taxon>
        <taxon>Culicoidea</taxon>
        <taxon>Culicidae</taxon>
        <taxon>Anophelinae</taxon>
        <taxon>Anopheles</taxon>
    </lineage>
</organism>
<keyword evidence="3" id="KW-1185">Reference proteome</keyword>
<dbReference type="Gene3D" id="3.40.50.880">
    <property type="match status" value="1"/>
</dbReference>
<dbReference type="Pfam" id="PF01965">
    <property type="entry name" value="DJ-1_PfpI"/>
    <property type="match status" value="1"/>
</dbReference>
<dbReference type="InterPro" id="IPR029062">
    <property type="entry name" value="Class_I_gatase-like"/>
</dbReference>
<dbReference type="CDD" id="cd03135">
    <property type="entry name" value="GATase1_DJ-1"/>
    <property type="match status" value="1"/>
</dbReference>
<dbReference type="PANTHER" id="PTHR46191:SF2">
    <property type="entry name" value="HALOACID DEHALOGENASE-LIKE HYDROLASE DOMAIN-CONTAINING PROTEIN 3"/>
    <property type="match status" value="1"/>
</dbReference>
<name>A0A182MZQ4_9DIPT</name>
<dbReference type="Gene3D" id="3.40.50.1000">
    <property type="entry name" value="HAD superfamily/HAD-like"/>
    <property type="match status" value="1"/>
</dbReference>
<dbReference type="InterPro" id="IPR023214">
    <property type="entry name" value="HAD_sf"/>
</dbReference>
<dbReference type="AlphaFoldDB" id="A0A182MZQ4"/>
<dbReference type="GO" id="GO:0005634">
    <property type="term" value="C:nucleus"/>
    <property type="evidence" value="ECO:0007669"/>
    <property type="project" value="TreeGrafter"/>
</dbReference>
<dbReference type="InterPro" id="IPR051828">
    <property type="entry name" value="HAD-like_hydrolase_domain"/>
</dbReference>
<dbReference type="Proteomes" id="UP000075884">
    <property type="component" value="Unassembled WGS sequence"/>
</dbReference>
<accession>A0A182MZQ4</accession>
<dbReference type="InterPro" id="IPR006287">
    <property type="entry name" value="DJ-1"/>
</dbReference>
<reference evidence="3" key="1">
    <citation type="submission" date="2013-03" db="EMBL/GenBank/DDBJ databases">
        <title>The Genome Sequence of Anopheles dirus WRAIR2.</title>
        <authorList>
            <consortium name="The Broad Institute Genomics Platform"/>
            <person name="Neafsey D.E."/>
            <person name="Walton C."/>
            <person name="Walker B."/>
            <person name="Young S.K."/>
            <person name="Zeng Q."/>
            <person name="Gargeya S."/>
            <person name="Fitzgerald M."/>
            <person name="Haas B."/>
            <person name="Abouelleil A."/>
            <person name="Allen A.W."/>
            <person name="Alvarado L."/>
            <person name="Arachchi H.M."/>
            <person name="Berlin A.M."/>
            <person name="Chapman S.B."/>
            <person name="Gainer-Dewar J."/>
            <person name="Goldberg J."/>
            <person name="Griggs A."/>
            <person name="Gujja S."/>
            <person name="Hansen M."/>
            <person name="Howarth C."/>
            <person name="Imamovic A."/>
            <person name="Ireland A."/>
            <person name="Larimer J."/>
            <person name="McCowan C."/>
            <person name="Murphy C."/>
            <person name="Pearson M."/>
            <person name="Poon T.W."/>
            <person name="Priest M."/>
            <person name="Roberts A."/>
            <person name="Saif S."/>
            <person name="Shea T."/>
            <person name="Sisk P."/>
            <person name="Sykes S."/>
            <person name="Wortman J."/>
            <person name="Nusbaum C."/>
            <person name="Birren B."/>
        </authorList>
    </citation>
    <scope>NUCLEOTIDE SEQUENCE [LARGE SCALE GENOMIC DNA]</scope>
    <source>
        <strain evidence="3">WRAIR2</strain>
    </source>
</reference>
<dbReference type="NCBIfam" id="TIGR01383">
    <property type="entry name" value="not_thiJ"/>
    <property type="match status" value="1"/>
</dbReference>
<protein>
    <submittedName>
        <fullName evidence="2">DJ-1_PfpI domain-containing protein</fullName>
    </submittedName>
</protein>
<reference evidence="2" key="2">
    <citation type="submission" date="2020-05" db="UniProtKB">
        <authorList>
            <consortium name="EnsemblMetazoa"/>
        </authorList>
    </citation>
    <scope>IDENTIFICATION</scope>
    <source>
        <strain evidence="2">WRAIR2</strain>
    </source>
</reference>
<dbReference type="Pfam" id="PF00702">
    <property type="entry name" value="Hydrolase"/>
    <property type="match status" value="1"/>
</dbReference>
<dbReference type="VEuPathDB" id="VectorBase:ADIR000859"/>
<dbReference type="STRING" id="7168.A0A182MZQ4"/>
<dbReference type="SUPFAM" id="SSF52317">
    <property type="entry name" value="Class I glutamine amidotransferase-like"/>
    <property type="match status" value="1"/>
</dbReference>
<dbReference type="InterPro" id="IPR044924">
    <property type="entry name" value="HAD-SF_hydro_IA_REG-2-like_cap"/>
</dbReference>
<evidence type="ECO:0000259" key="1">
    <source>
        <dbReference type="Pfam" id="PF01965"/>
    </source>
</evidence>
<proteinExistence type="predicted"/>
<dbReference type="Gene3D" id="1.10.150.720">
    <property type="entry name" value="Haloacid dehalogenase-like hydrolase"/>
    <property type="match status" value="1"/>
</dbReference>
<dbReference type="PANTHER" id="PTHR46191">
    <property type="match status" value="1"/>
</dbReference>
<feature type="domain" description="DJ-1/PfpI" evidence="1">
    <location>
        <begin position="5"/>
        <end position="184"/>
    </location>
</feature>
<dbReference type="InterPro" id="IPR002818">
    <property type="entry name" value="DJ-1/PfpI"/>
</dbReference>